<dbReference type="OrthoDB" id="10362322at2759"/>
<reference evidence="2" key="1">
    <citation type="submission" date="2020-08" db="EMBL/GenBank/DDBJ databases">
        <title>Multicomponent nature underlies the extraordinary mechanical properties of spider dragline silk.</title>
        <authorList>
            <person name="Kono N."/>
            <person name="Nakamura H."/>
            <person name="Mori M."/>
            <person name="Yoshida Y."/>
            <person name="Ohtoshi R."/>
            <person name="Malay A.D."/>
            <person name="Moran D.A.P."/>
            <person name="Tomita M."/>
            <person name="Numata K."/>
            <person name="Arakawa K."/>
        </authorList>
    </citation>
    <scope>NUCLEOTIDE SEQUENCE</scope>
</reference>
<accession>A0A8X6WVL6</accession>
<evidence type="ECO:0000256" key="1">
    <source>
        <dbReference type="SAM" id="Phobius"/>
    </source>
</evidence>
<comment type="caution">
    <text evidence="2">The sequence shown here is derived from an EMBL/GenBank/DDBJ whole genome shotgun (WGS) entry which is preliminary data.</text>
</comment>
<evidence type="ECO:0000313" key="3">
    <source>
        <dbReference type="Proteomes" id="UP000886998"/>
    </source>
</evidence>
<dbReference type="AlphaFoldDB" id="A0A8X6WVL6"/>
<dbReference type="Proteomes" id="UP000886998">
    <property type="component" value="Unassembled WGS sequence"/>
</dbReference>
<keyword evidence="1" id="KW-1133">Transmembrane helix</keyword>
<keyword evidence="3" id="KW-1185">Reference proteome</keyword>
<sequence>MRIYLNSRRLNSKEHRKMRTTYYLGIFVLVCCILVYIEAKPMTSLAEGTEMKRSTRMRRQMGSFSFSNIIKIILKAVIDSILEGTPVVG</sequence>
<keyword evidence="1" id="KW-0812">Transmembrane</keyword>
<dbReference type="EMBL" id="BMAV01002925">
    <property type="protein sequence ID" value="GFY42163.1"/>
    <property type="molecule type" value="Genomic_DNA"/>
</dbReference>
<keyword evidence="1" id="KW-0472">Membrane</keyword>
<feature type="transmembrane region" description="Helical" evidence="1">
    <location>
        <begin position="21"/>
        <end position="37"/>
    </location>
</feature>
<name>A0A8X6WVL6_9ARAC</name>
<protein>
    <submittedName>
        <fullName evidence="2">Uncharacterized protein</fullName>
    </submittedName>
</protein>
<organism evidence="2 3">
    <name type="scientific">Trichonephila inaurata madagascariensis</name>
    <dbReference type="NCBI Taxonomy" id="2747483"/>
    <lineage>
        <taxon>Eukaryota</taxon>
        <taxon>Metazoa</taxon>
        <taxon>Ecdysozoa</taxon>
        <taxon>Arthropoda</taxon>
        <taxon>Chelicerata</taxon>
        <taxon>Arachnida</taxon>
        <taxon>Araneae</taxon>
        <taxon>Araneomorphae</taxon>
        <taxon>Entelegynae</taxon>
        <taxon>Araneoidea</taxon>
        <taxon>Nephilidae</taxon>
        <taxon>Trichonephila</taxon>
        <taxon>Trichonephila inaurata</taxon>
    </lineage>
</organism>
<gene>
    <name evidence="2" type="primary">NCL1_32423</name>
    <name evidence="2" type="ORF">TNIN_350701</name>
</gene>
<evidence type="ECO:0000313" key="2">
    <source>
        <dbReference type="EMBL" id="GFY42163.1"/>
    </source>
</evidence>
<proteinExistence type="predicted"/>